<evidence type="ECO:0000313" key="2">
    <source>
        <dbReference type="EMBL" id="CAA9255057.1"/>
    </source>
</evidence>
<dbReference type="GO" id="GO:0004386">
    <property type="term" value="F:helicase activity"/>
    <property type="evidence" value="ECO:0007669"/>
    <property type="project" value="UniProtKB-KW"/>
</dbReference>
<keyword evidence="2" id="KW-0378">Hydrolase</keyword>
<feature type="compositionally biased region" description="Basic and acidic residues" evidence="1">
    <location>
        <begin position="305"/>
        <end position="323"/>
    </location>
</feature>
<feature type="compositionally biased region" description="Basic residues" evidence="1">
    <location>
        <begin position="11"/>
        <end position="28"/>
    </location>
</feature>
<feature type="compositionally biased region" description="Low complexity" evidence="1">
    <location>
        <begin position="102"/>
        <end position="146"/>
    </location>
</feature>
<sequence>VVPAAQDGRRDRRRPLLPRHPGVVHRRLRGGDGGPARGLGGHRRRRPHAGGGADRVRQDAGGVPVVARPAGRRAGAGGPQGALPGALHQPAQGAGRGRRAQPAVAAGRDPAGGDPARAPAAGRPGRAAVRGHLGRGAPAAGPAPAGHPHHHARVAVPHADQRRPGHPARRADRDHRRGPRGLLDQARRPPRAHPGAAGRAAGAAGAAGRAVGDGAPGRGGRPLPGRRPGRHGRAAGDHEDRRAQGGRAGRGHVPAGRADRGGPGVRGGGGEADLDLAGGRGAGARPGRAAPLDDRVRQLPPAGRAADRPAQRAGLRAEVRGERTGSLGVRRRRCRQCRRCRRCGRARGGWGRR</sequence>
<proteinExistence type="predicted"/>
<feature type="non-terminal residue" evidence="2">
    <location>
        <position position="353"/>
    </location>
</feature>
<feature type="compositionally biased region" description="Basic and acidic residues" evidence="1">
    <location>
        <begin position="234"/>
        <end position="243"/>
    </location>
</feature>
<keyword evidence="2" id="KW-0547">Nucleotide-binding</keyword>
<keyword evidence="2" id="KW-0067">ATP-binding</keyword>
<feature type="compositionally biased region" description="Low complexity" evidence="1">
    <location>
        <begin position="60"/>
        <end position="73"/>
    </location>
</feature>
<organism evidence="2">
    <name type="scientific">uncultured Mycobacteriales bacterium</name>
    <dbReference type="NCBI Taxonomy" id="581187"/>
    <lineage>
        <taxon>Bacteria</taxon>
        <taxon>Bacillati</taxon>
        <taxon>Actinomycetota</taxon>
        <taxon>Actinomycetes</taxon>
        <taxon>Mycobacteriales</taxon>
        <taxon>environmental samples</taxon>
    </lineage>
</organism>
<protein>
    <submittedName>
        <fullName evidence="2">Putative ATP-dependent DNA helicase</fullName>
    </submittedName>
</protein>
<accession>A0A6J4IKU9</accession>
<gene>
    <name evidence="2" type="ORF">AVDCRST_MAG41-2109</name>
</gene>
<feature type="non-terminal residue" evidence="2">
    <location>
        <position position="1"/>
    </location>
</feature>
<keyword evidence="2" id="KW-0347">Helicase</keyword>
<feature type="compositionally biased region" description="Low complexity" evidence="1">
    <location>
        <begin position="193"/>
        <end position="213"/>
    </location>
</feature>
<evidence type="ECO:0000256" key="1">
    <source>
        <dbReference type="SAM" id="MobiDB-lite"/>
    </source>
</evidence>
<feature type="compositionally biased region" description="Gly residues" evidence="1">
    <location>
        <begin position="261"/>
        <end position="271"/>
    </location>
</feature>
<feature type="compositionally biased region" description="Basic and acidic residues" evidence="1">
    <location>
        <begin position="159"/>
        <end position="175"/>
    </location>
</feature>
<reference evidence="2" key="1">
    <citation type="submission" date="2020-02" db="EMBL/GenBank/DDBJ databases">
        <authorList>
            <person name="Meier V. D."/>
        </authorList>
    </citation>
    <scope>NUCLEOTIDE SEQUENCE</scope>
    <source>
        <strain evidence="2">AVDCRST_MAG41</strain>
    </source>
</reference>
<dbReference type="EMBL" id="CADCTP010000191">
    <property type="protein sequence ID" value="CAA9255057.1"/>
    <property type="molecule type" value="Genomic_DNA"/>
</dbReference>
<dbReference type="AlphaFoldDB" id="A0A6J4IKU9"/>
<feature type="region of interest" description="Disordered" evidence="1">
    <location>
        <begin position="1"/>
        <end position="328"/>
    </location>
</feature>
<name>A0A6J4IKU9_9ACTN</name>